<reference evidence="3 4" key="1">
    <citation type="submission" date="2016-10" db="EMBL/GenBank/DDBJ databases">
        <authorList>
            <person name="Varghese N."/>
            <person name="Submissions S."/>
        </authorList>
    </citation>
    <scope>NUCLEOTIDE SEQUENCE [LARGE SCALE GENOMIC DNA]</scope>
    <source>
        <strain evidence="3 4">DSM 20586</strain>
    </source>
</reference>
<dbReference type="AlphaFoldDB" id="A0AB38A733"/>
<proteinExistence type="predicted"/>
<feature type="region of interest" description="Disordered" evidence="2">
    <location>
        <begin position="280"/>
        <end position="309"/>
    </location>
</feature>
<dbReference type="Gene3D" id="1.25.40.10">
    <property type="entry name" value="Tetratricopeptide repeat domain"/>
    <property type="match status" value="1"/>
</dbReference>
<dbReference type="PROSITE" id="PS50005">
    <property type="entry name" value="TPR"/>
    <property type="match status" value="1"/>
</dbReference>
<dbReference type="SUPFAM" id="SSF48452">
    <property type="entry name" value="TPR-like"/>
    <property type="match status" value="1"/>
</dbReference>
<evidence type="ECO:0000256" key="2">
    <source>
        <dbReference type="SAM" id="MobiDB-lite"/>
    </source>
</evidence>
<dbReference type="EMBL" id="FNSH01000001">
    <property type="protein sequence ID" value="SEB79757.1"/>
    <property type="molecule type" value="Genomic_DNA"/>
</dbReference>
<comment type="caution">
    <text evidence="3">The sequence shown here is derived from an EMBL/GenBank/DDBJ whole genome shotgun (WGS) entry which is preliminary data.</text>
</comment>
<accession>A0AB38A733</accession>
<organism evidence="3 4">
    <name type="scientific">Atopobium minutum</name>
    <dbReference type="NCBI Taxonomy" id="1381"/>
    <lineage>
        <taxon>Bacteria</taxon>
        <taxon>Bacillati</taxon>
        <taxon>Actinomycetota</taxon>
        <taxon>Coriobacteriia</taxon>
        <taxon>Coriobacteriales</taxon>
        <taxon>Atopobiaceae</taxon>
        <taxon>Atopobium</taxon>
    </lineage>
</organism>
<gene>
    <name evidence="3" type="ORF">SAMN04489746_1080</name>
</gene>
<evidence type="ECO:0008006" key="5">
    <source>
        <dbReference type="Google" id="ProtNLM"/>
    </source>
</evidence>
<evidence type="ECO:0000313" key="4">
    <source>
        <dbReference type="Proteomes" id="UP000183687"/>
    </source>
</evidence>
<evidence type="ECO:0000256" key="1">
    <source>
        <dbReference type="PROSITE-ProRule" id="PRU00339"/>
    </source>
</evidence>
<dbReference type="InterPro" id="IPR019734">
    <property type="entry name" value="TPR_rpt"/>
</dbReference>
<dbReference type="RefSeq" id="WP_021736007.1">
    <property type="nucleotide sequence ID" value="NZ_CALJSN010000009.1"/>
</dbReference>
<keyword evidence="1" id="KW-0802">TPR repeat</keyword>
<sequence length="309" mass="33552">MSQTRMIDELLRAEGLLVEGKYEQADALLSRLAEDAEEYVDRNCKTTDEVQYFSFPTLFERLAYRRVENDPRELREMDEPLDRLYSDLAMVCVHEGDYARATEALKQAVRWNPMDCSHRLNLADLYNTNGDIQEYLALTYSCFECASDAAHLVRAYLNFAGFFGNTNRPQLQAACLRCARRLDMPSSALEAALAMVARTDADPDSITDEQARALLAQEGLPEGANAEIAVSLLMVASDAAATGHKDLATTLTVRARDLIGAPAAAALIELIHQTDADDVSGAGNADSAGNVNGAADASSARPGNGESHA</sequence>
<feature type="repeat" description="TPR" evidence="1">
    <location>
        <begin position="82"/>
        <end position="115"/>
    </location>
</feature>
<evidence type="ECO:0000313" key="3">
    <source>
        <dbReference type="EMBL" id="SEB79757.1"/>
    </source>
</evidence>
<dbReference type="InterPro" id="IPR011990">
    <property type="entry name" value="TPR-like_helical_dom_sf"/>
</dbReference>
<dbReference type="Proteomes" id="UP000183687">
    <property type="component" value="Unassembled WGS sequence"/>
</dbReference>
<protein>
    <recommendedName>
        <fullName evidence="5">Tetratricopeptide repeat-containing protein</fullName>
    </recommendedName>
</protein>
<name>A0AB38A733_9ACTN</name>